<evidence type="ECO:0000256" key="1">
    <source>
        <dbReference type="ARBA" id="ARBA00010873"/>
    </source>
</evidence>
<feature type="domain" description="MobA/MobL protein" evidence="4">
    <location>
        <begin position="61"/>
        <end position="205"/>
    </location>
</feature>
<comment type="similarity">
    <text evidence="1">Belongs to the MobA/MobL family.</text>
</comment>
<evidence type="ECO:0000313" key="6">
    <source>
        <dbReference type="Proteomes" id="UP000314011"/>
    </source>
</evidence>
<sequence length="397" mass="44233">MVLFSFRHSVKTFSEKRTAGSRVAKAGQTAAHLRYITRPHAARTVLRERLTGLTDSATAKNAEDAAQQRKGRVCERFIVALPREATPEQREALAQAFAEKLTCGVAGYVAAVHDKQGNDKQNPHFHLVAFDVMVKSGGRGRPKSTLGMARKQAIETTAKMWADLHNDMITRWGYGPESTISHLSLKNQGSDRIPTIHEGPAARRLSSGGKTPKGKEKWRGIDEGHSRAEANKIIREINQAKEEINEREYRLGRHDDEGGAQRDRRGDECRAGGRRSGQGAGNPAPPFAATLGAQESARNTGARGKLPPFAADPNRRQRPGRSGSQFPLTRLGLRRRAGRRYGVRRIYRELIWLRDTLRARLLPIDGQSRLRPEPINAAEARAAPERMKSQHDHERDR</sequence>
<feature type="region of interest" description="Disordered" evidence="3">
    <location>
        <begin position="246"/>
        <end position="329"/>
    </location>
</feature>
<keyword evidence="6" id="KW-1185">Reference proteome</keyword>
<evidence type="ECO:0000256" key="2">
    <source>
        <dbReference type="ARBA" id="ARBA00022971"/>
    </source>
</evidence>
<protein>
    <recommendedName>
        <fullName evidence="4">MobA/MobL protein domain-containing protein</fullName>
    </recommendedName>
</protein>
<feature type="region of interest" description="Disordered" evidence="3">
    <location>
        <begin position="373"/>
        <end position="397"/>
    </location>
</feature>
<accession>A0A5C5GC50</accession>
<comment type="caution">
    <text evidence="5">The sequence shown here is derived from an EMBL/GenBank/DDBJ whole genome shotgun (WGS) entry which is preliminary data.</text>
</comment>
<keyword evidence="2" id="KW-0184">Conjugation</keyword>
<dbReference type="OrthoDB" id="1826980at2"/>
<name>A0A5C5GC50_9RHOB</name>
<feature type="compositionally biased region" description="Basic and acidic residues" evidence="3">
    <location>
        <begin position="246"/>
        <end position="271"/>
    </location>
</feature>
<feature type="compositionally biased region" description="Basic and acidic residues" evidence="3">
    <location>
        <begin position="213"/>
        <end position="225"/>
    </location>
</feature>
<dbReference type="AlphaFoldDB" id="A0A5C5GC50"/>
<dbReference type="InterPro" id="IPR005053">
    <property type="entry name" value="MobA_MobL"/>
</dbReference>
<evidence type="ECO:0000313" key="5">
    <source>
        <dbReference type="EMBL" id="TNY32375.1"/>
    </source>
</evidence>
<dbReference type="EMBL" id="VFFF01000001">
    <property type="protein sequence ID" value="TNY32375.1"/>
    <property type="molecule type" value="Genomic_DNA"/>
</dbReference>
<organism evidence="5 6">
    <name type="scientific">Pelagovum pacificum</name>
    <dbReference type="NCBI Taxonomy" id="2588711"/>
    <lineage>
        <taxon>Bacteria</taxon>
        <taxon>Pseudomonadati</taxon>
        <taxon>Pseudomonadota</taxon>
        <taxon>Alphaproteobacteria</taxon>
        <taxon>Rhodobacterales</taxon>
        <taxon>Paracoccaceae</taxon>
        <taxon>Pelagovum</taxon>
    </lineage>
</organism>
<dbReference type="Pfam" id="PF03389">
    <property type="entry name" value="MobA_MobL"/>
    <property type="match status" value="1"/>
</dbReference>
<dbReference type="Gene3D" id="3.30.930.30">
    <property type="match status" value="1"/>
</dbReference>
<gene>
    <name evidence="5" type="ORF">FHY64_03525</name>
</gene>
<reference evidence="5 6" key="1">
    <citation type="submission" date="2019-06" db="EMBL/GenBank/DDBJ databases">
        <title>Genome of new Rhodobacteraceae sp. SM1903.</title>
        <authorList>
            <person name="Ren X."/>
        </authorList>
    </citation>
    <scope>NUCLEOTIDE SEQUENCE [LARGE SCALE GENOMIC DNA]</scope>
    <source>
        <strain evidence="5 6">SM1903</strain>
    </source>
</reference>
<dbReference type="Proteomes" id="UP000314011">
    <property type="component" value="Unassembled WGS sequence"/>
</dbReference>
<evidence type="ECO:0000259" key="4">
    <source>
        <dbReference type="Pfam" id="PF03389"/>
    </source>
</evidence>
<proteinExistence type="inferred from homology"/>
<feature type="compositionally biased region" description="Basic and acidic residues" evidence="3">
    <location>
        <begin position="382"/>
        <end position="397"/>
    </location>
</feature>
<evidence type="ECO:0000256" key="3">
    <source>
        <dbReference type="SAM" id="MobiDB-lite"/>
    </source>
</evidence>
<feature type="region of interest" description="Disordered" evidence="3">
    <location>
        <begin position="190"/>
        <end position="225"/>
    </location>
</feature>